<dbReference type="EMBL" id="PDSG01000004">
    <property type="protein sequence ID" value="PIE20798.1"/>
    <property type="molecule type" value="Genomic_DNA"/>
</dbReference>
<dbReference type="NCBIfam" id="NF004314">
    <property type="entry name" value="PRK05710.1-3"/>
    <property type="match status" value="1"/>
</dbReference>
<keyword evidence="6 7" id="KW-0030">Aminoacyl-tRNA synthetase</keyword>
<feature type="binding site" evidence="7">
    <location>
        <position position="118"/>
    </location>
    <ligand>
        <name>Zn(2+)</name>
        <dbReference type="ChEBI" id="CHEBI:29105"/>
    </ligand>
</feature>
<evidence type="ECO:0000256" key="2">
    <source>
        <dbReference type="ARBA" id="ARBA00022723"/>
    </source>
</evidence>
<keyword evidence="4 7" id="KW-0862">Zinc</keyword>
<comment type="caution">
    <text evidence="10">The sequence shown here is derived from an EMBL/GenBank/DDBJ whole genome shotgun (WGS) entry which is preliminary data.</text>
</comment>
<feature type="short sequence motif" description="'KMSKS' region" evidence="7">
    <location>
        <begin position="227"/>
        <end position="231"/>
    </location>
</feature>
<dbReference type="SUPFAM" id="SSF52374">
    <property type="entry name" value="Nucleotidylyl transferase"/>
    <property type="match status" value="1"/>
</dbReference>
<dbReference type="GO" id="GO:0004818">
    <property type="term" value="F:glutamate-tRNA ligase activity"/>
    <property type="evidence" value="ECO:0007669"/>
    <property type="project" value="TreeGrafter"/>
</dbReference>
<dbReference type="GO" id="GO:0005524">
    <property type="term" value="F:ATP binding"/>
    <property type="evidence" value="ECO:0007669"/>
    <property type="project" value="UniProtKB-KW"/>
</dbReference>
<evidence type="ECO:0000256" key="6">
    <source>
        <dbReference type="ARBA" id="ARBA00023146"/>
    </source>
</evidence>
<dbReference type="AlphaFoldDB" id="A0A2G6JBJ7"/>
<dbReference type="HAMAP" id="MF_01428">
    <property type="entry name" value="Glu_Q_tRNA_synth"/>
    <property type="match status" value="1"/>
</dbReference>
<evidence type="ECO:0000313" key="11">
    <source>
        <dbReference type="Proteomes" id="UP000242733"/>
    </source>
</evidence>
<feature type="domain" description="Glutamyl/glutaminyl-tRNA synthetase class Ib catalytic" evidence="9">
    <location>
        <begin position="6"/>
        <end position="235"/>
    </location>
</feature>
<feature type="binding site" evidence="7">
    <location>
        <position position="42"/>
    </location>
    <ligand>
        <name>L-glutamate</name>
        <dbReference type="ChEBI" id="CHEBI:29985"/>
    </ligand>
</feature>
<protein>
    <recommendedName>
        <fullName evidence="7">Glutamyl-Q tRNA(Asp) synthetase</fullName>
        <shortName evidence="7">Glu-Q-RSs</shortName>
        <ecNumber evidence="7">6.1.1.-</ecNumber>
    </recommendedName>
</protein>
<feature type="binding site" evidence="7">
    <location>
        <position position="100"/>
    </location>
    <ligand>
        <name>Zn(2+)</name>
        <dbReference type="ChEBI" id="CHEBI:29105"/>
    </ligand>
</feature>
<evidence type="ECO:0000256" key="4">
    <source>
        <dbReference type="ARBA" id="ARBA00022833"/>
    </source>
</evidence>
<dbReference type="GO" id="GO:0008270">
    <property type="term" value="F:zinc ion binding"/>
    <property type="evidence" value="ECO:0007669"/>
    <property type="project" value="UniProtKB-UniRule"/>
</dbReference>
<dbReference type="PANTHER" id="PTHR43311:SF1">
    <property type="entry name" value="GLUTAMYL-Q TRNA(ASP) SYNTHETASE"/>
    <property type="match status" value="1"/>
</dbReference>
<dbReference type="InterPro" id="IPR022380">
    <property type="entry name" value="Glu-Q_tRNA(Asp)_Synthase"/>
</dbReference>
<keyword evidence="3 7" id="KW-0547">Nucleotide-binding</keyword>
<reference evidence="10 11" key="1">
    <citation type="submission" date="2017-10" db="EMBL/GenBank/DDBJ databases">
        <title>Novel microbial diversity and functional potential in the marine mammal oral microbiome.</title>
        <authorList>
            <person name="Dudek N.K."/>
            <person name="Sun C.L."/>
            <person name="Burstein D."/>
            <person name="Kantor R.S."/>
            <person name="Aliaga Goltsman D.S."/>
            <person name="Bik E.M."/>
            <person name="Thomas B.C."/>
            <person name="Banfield J.F."/>
            <person name="Relman D.A."/>
        </authorList>
    </citation>
    <scope>NUCLEOTIDE SEQUENCE [LARGE SCALE GENOMIC DNA]</scope>
    <source>
        <strain evidence="10">DOLJORAL78_49_30</strain>
    </source>
</reference>
<feature type="binding site" evidence="7">
    <location>
        <begin position="6"/>
        <end position="10"/>
    </location>
    <ligand>
        <name>L-glutamate</name>
        <dbReference type="ChEBI" id="CHEBI:29985"/>
    </ligand>
</feature>
<dbReference type="PANTHER" id="PTHR43311">
    <property type="entry name" value="GLUTAMATE--TRNA LIGASE"/>
    <property type="match status" value="1"/>
</dbReference>
<dbReference type="Pfam" id="PF00749">
    <property type="entry name" value="tRNA-synt_1c"/>
    <property type="match status" value="1"/>
</dbReference>
<keyword evidence="1 7" id="KW-0436">Ligase</keyword>
<evidence type="ECO:0000259" key="9">
    <source>
        <dbReference type="Pfam" id="PF00749"/>
    </source>
</evidence>
<dbReference type="GO" id="GO:0006400">
    <property type="term" value="P:tRNA modification"/>
    <property type="evidence" value="ECO:0007669"/>
    <property type="project" value="InterPro"/>
</dbReference>
<dbReference type="InterPro" id="IPR049940">
    <property type="entry name" value="GluQ/Sye"/>
</dbReference>
<dbReference type="PRINTS" id="PR00987">
    <property type="entry name" value="TRNASYNTHGLU"/>
</dbReference>
<dbReference type="GO" id="GO:0005829">
    <property type="term" value="C:cytosol"/>
    <property type="evidence" value="ECO:0007669"/>
    <property type="project" value="TreeGrafter"/>
</dbReference>
<dbReference type="EC" id="6.1.1.-" evidence="7"/>
<comment type="similarity">
    <text evidence="7">Belongs to the class-I aminoacyl-tRNA synthetase family. GluQ subfamily.</text>
</comment>
<evidence type="ECO:0000256" key="7">
    <source>
        <dbReference type="HAMAP-Rule" id="MF_01428"/>
    </source>
</evidence>
<comment type="function">
    <text evidence="7">Catalyzes the tRNA-independent activation of glutamate in presence of ATP and the subsequent transfer of glutamate onto a tRNA(Asp). Glutamate is transferred on the 2-amino-5-(4,5-dihydroxy-2-cyclopenten-1-yl) moiety of the queuosine in the wobble position of the QUC anticodon.</text>
</comment>
<feature type="binding site" evidence="7">
    <location>
        <position position="189"/>
    </location>
    <ligand>
        <name>L-glutamate</name>
        <dbReference type="ChEBI" id="CHEBI:29985"/>
    </ligand>
</feature>
<evidence type="ECO:0000256" key="8">
    <source>
        <dbReference type="RuleBase" id="RU363037"/>
    </source>
</evidence>
<feature type="binding site" evidence="7">
    <location>
        <position position="98"/>
    </location>
    <ligand>
        <name>Zn(2+)</name>
        <dbReference type="ChEBI" id="CHEBI:29105"/>
    </ligand>
</feature>
<evidence type="ECO:0000256" key="1">
    <source>
        <dbReference type="ARBA" id="ARBA00022598"/>
    </source>
</evidence>
<dbReference type="Gene3D" id="3.40.50.620">
    <property type="entry name" value="HUPs"/>
    <property type="match status" value="1"/>
</dbReference>
<feature type="binding site" evidence="7">
    <location>
        <position position="230"/>
    </location>
    <ligand>
        <name>ATP</name>
        <dbReference type="ChEBI" id="CHEBI:30616"/>
    </ligand>
</feature>
<proteinExistence type="inferred from homology"/>
<evidence type="ECO:0000256" key="3">
    <source>
        <dbReference type="ARBA" id="ARBA00022741"/>
    </source>
</evidence>
<accession>A0A2G6JBJ7</accession>
<dbReference type="GO" id="GO:0006424">
    <property type="term" value="P:glutamyl-tRNA aminoacylation"/>
    <property type="evidence" value="ECO:0007669"/>
    <property type="project" value="InterPro"/>
</dbReference>
<sequence length="293" mass="33234">MSYIGRFAPSPTGPLHFGSLLAALASFLDARANQGTWILRIEDLDPPREQAGVKDQFPKTLEAFGLYWDGELSFQSQRLHFYQEALTQLLKQQQAYLCNCSRKQIRERSGQGIYDKHCLIHPPARKDNCAVRIKTQDNLIHFADRIQGPLSYNLRQSGDFVVYRRDGLFAYLLAVVVDDYLQGVTHVVRGSDLLDETPKQIYLQQLLGYTTPNYAHIPVATNANGQKLSKQTFAKALDATRPEKTLFSALQFLNLEPQPELKSASKTEMLEWAIKHWDTHKLPKAMGLISEEA</sequence>
<organism evidence="10 11">
    <name type="scientific">Neptuniibacter caesariensis</name>
    <dbReference type="NCBI Taxonomy" id="207954"/>
    <lineage>
        <taxon>Bacteria</taxon>
        <taxon>Pseudomonadati</taxon>
        <taxon>Pseudomonadota</taxon>
        <taxon>Gammaproteobacteria</taxon>
        <taxon>Oceanospirillales</taxon>
        <taxon>Oceanospirillaceae</taxon>
        <taxon>Neptuniibacter</taxon>
    </lineage>
</organism>
<dbReference type="InterPro" id="IPR014729">
    <property type="entry name" value="Rossmann-like_a/b/a_fold"/>
</dbReference>
<keyword evidence="2 7" id="KW-0479">Metal-binding</keyword>
<evidence type="ECO:0000313" key="10">
    <source>
        <dbReference type="EMBL" id="PIE20798.1"/>
    </source>
</evidence>
<keyword evidence="5 7" id="KW-0067">ATP-binding</keyword>
<dbReference type="InterPro" id="IPR020058">
    <property type="entry name" value="Glu/Gln-tRNA-synth_Ib_cat-dom"/>
</dbReference>
<dbReference type="FunFam" id="3.40.50.620:FF:000093">
    <property type="entry name" value="Glutamyl-Q tRNA(Asp) synthetase"/>
    <property type="match status" value="1"/>
</dbReference>
<gene>
    <name evidence="7" type="primary">gluQ</name>
    <name evidence="10" type="ORF">CSA61_01180</name>
</gene>
<feature type="binding site" evidence="7">
    <location>
        <position position="114"/>
    </location>
    <ligand>
        <name>Zn(2+)</name>
        <dbReference type="ChEBI" id="CHEBI:29105"/>
    </ligand>
</feature>
<dbReference type="Proteomes" id="UP000242733">
    <property type="component" value="Unassembled WGS sequence"/>
</dbReference>
<keyword evidence="8" id="KW-0648">Protein biosynthesis</keyword>
<name>A0A2G6JBJ7_NEPCE</name>
<feature type="short sequence motif" description="'HIGH' region" evidence="7">
    <location>
        <begin position="9"/>
        <end position="19"/>
    </location>
</feature>
<evidence type="ECO:0000256" key="5">
    <source>
        <dbReference type="ARBA" id="ARBA00022840"/>
    </source>
</evidence>
<dbReference type="InterPro" id="IPR000924">
    <property type="entry name" value="Glu/Gln-tRNA-synth"/>
</dbReference>
<comment type="cofactor">
    <cofactor evidence="7">
        <name>Zn(2+)</name>
        <dbReference type="ChEBI" id="CHEBI:29105"/>
    </cofactor>
    <text evidence="7">Binds 1 zinc ion per subunit.</text>
</comment>
<dbReference type="NCBIfam" id="TIGR03838">
    <property type="entry name" value="queuosine_YadB"/>
    <property type="match status" value="1"/>
</dbReference>
<feature type="binding site" evidence="7">
    <location>
        <position position="171"/>
    </location>
    <ligand>
        <name>L-glutamate</name>
        <dbReference type="ChEBI" id="CHEBI:29985"/>
    </ligand>
</feature>